<gene>
    <name evidence="1" type="ORF">M5K25_008235</name>
</gene>
<dbReference type="AlphaFoldDB" id="A0ABD0VEW2"/>
<proteinExistence type="predicted"/>
<evidence type="ECO:0000313" key="1">
    <source>
        <dbReference type="EMBL" id="KAL0921186.1"/>
    </source>
</evidence>
<name>A0ABD0VEW2_DENTH</name>
<sequence>MSLELNSDEERVQVTGGDISELSTFERIKKYVETITLTPLSTDTVAGLAVSVAPNLGNKECKPAKFLSSSNINANNDVTLDDPFMNEIVKLPFDWYPTGVKNLIKQGLIPSTWTRKKAQQLENLWNTNYIKRKSRAGVGFGTISLIDDDQYCLVIFNNLEGSLQRGQTSEAGVQDVVVEKGTMSDLTQHLL</sequence>
<keyword evidence="2" id="KW-1185">Reference proteome</keyword>
<reference evidence="1 2" key="1">
    <citation type="journal article" date="2024" name="Plant Biotechnol. J.">
        <title>Dendrobium thyrsiflorum genome and its molecular insights into genes involved in important horticultural traits.</title>
        <authorList>
            <person name="Chen B."/>
            <person name="Wang J.Y."/>
            <person name="Zheng P.J."/>
            <person name="Li K.L."/>
            <person name="Liang Y.M."/>
            <person name="Chen X.F."/>
            <person name="Zhang C."/>
            <person name="Zhao X."/>
            <person name="He X."/>
            <person name="Zhang G.Q."/>
            <person name="Liu Z.J."/>
            <person name="Xu Q."/>
        </authorList>
    </citation>
    <scope>NUCLEOTIDE SEQUENCE [LARGE SCALE GENOMIC DNA]</scope>
    <source>
        <strain evidence="1">GZMU011</strain>
    </source>
</reference>
<organism evidence="1 2">
    <name type="scientific">Dendrobium thyrsiflorum</name>
    <name type="common">Pinecone-like raceme dendrobium</name>
    <name type="synonym">Orchid</name>
    <dbReference type="NCBI Taxonomy" id="117978"/>
    <lineage>
        <taxon>Eukaryota</taxon>
        <taxon>Viridiplantae</taxon>
        <taxon>Streptophyta</taxon>
        <taxon>Embryophyta</taxon>
        <taxon>Tracheophyta</taxon>
        <taxon>Spermatophyta</taxon>
        <taxon>Magnoliopsida</taxon>
        <taxon>Liliopsida</taxon>
        <taxon>Asparagales</taxon>
        <taxon>Orchidaceae</taxon>
        <taxon>Epidendroideae</taxon>
        <taxon>Malaxideae</taxon>
        <taxon>Dendrobiinae</taxon>
        <taxon>Dendrobium</taxon>
    </lineage>
</organism>
<accession>A0ABD0VEW2</accession>
<dbReference type="EMBL" id="JANQDX010000007">
    <property type="protein sequence ID" value="KAL0921186.1"/>
    <property type="molecule type" value="Genomic_DNA"/>
</dbReference>
<protein>
    <submittedName>
        <fullName evidence="1">Uncharacterized protein</fullName>
    </submittedName>
</protein>
<dbReference type="Proteomes" id="UP001552299">
    <property type="component" value="Unassembled WGS sequence"/>
</dbReference>
<evidence type="ECO:0000313" key="2">
    <source>
        <dbReference type="Proteomes" id="UP001552299"/>
    </source>
</evidence>
<comment type="caution">
    <text evidence="1">The sequence shown here is derived from an EMBL/GenBank/DDBJ whole genome shotgun (WGS) entry which is preliminary data.</text>
</comment>